<proteinExistence type="predicted"/>
<keyword evidence="4" id="KW-1133">Transmembrane helix</keyword>
<dbReference type="PROSITE" id="PS51221">
    <property type="entry name" value="TTL"/>
    <property type="match status" value="1"/>
</dbReference>
<dbReference type="GO" id="GO:0005524">
    <property type="term" value="F:ATP binding"/>
    <property type="evidence" value="ECO:0007669"/>
    <property type="project" value="UniProtKB-KW"/>
</dbReference>
<dbReference type="InterPro" id="IPR004344">
    <property type="entry name" value="TTL/TTLL_fam"/>
</dbReference>
<dbReference type="PANTHER" id="PTHR12241:SF162">
    <property type="entry name" value="TUBULIN MONOGLUTAMYLASE TTLL4"/>
    <property type="match status" value="1"/>
</dbReference>
<name>A7S6U1_NEMVE</name>
<dbReference type="GO" id="GO:0016874">
    <property type="term" value="F:ligase activity"/>
    <property type="evidence" value="ECO:0007669"/>
    <property type="project" value="UniProtKB-KW"/>
</dbReference>
<dbReference type="Pfam" id="PF03133">
    <property type="entry name" value="TTL"/>
    <property type="match status" value="1"/>
</dbReference>
<dbReference type="eggNOG" id="KOG2156">
    <property type="taxonomic scope" value="Eukaryota"/>
</dbReference>
<protein>
    <submittedName>
        <fullName evidence="5">Uncharacterized protein</fullName>
    </submittedName>
</protein>
<gene>
    <name evidence="5" type="ORF">NEMVEDRAFT_v1g106638</name>
</gene>
<dbReference type="HOGENOM" id="CLU_3038417_0_0_1"/>
<evidence type="ECO:0000256" key="1">
    <source>
        <dbReference type="ARBA" id="ARBA00022598"/>
    </source>
</evidence>
<sequence length="55" mass="6431">LHKPFLINGSKFDLRIYVYVTSYDPLRIYIFEDGLVRFATFIFLLSILGVIVGFE</sequence>
<dbReference type="InParanoid" id="A7S6U1"/>
<dbReference type="AlphaFoldDB" id="A7S6U1"/>
<organism evidence="5 6">
    <name type="scientific">Nematostella vectensis</name>
    <name type="common">Starlet sea anemone</name>
    <dbReference type="NCBI Taxonomy" id="45351"/>
    <lineage>
        <taxon>Eukaryota</taxon>
        <taxon>Metazoa</taxon>
        <taxon>Cnidaria</taxon>
        <taxon>Anthozoa</taxon>
        <taxon>Hexacorallia</taxon>
        <taxon>Actiniaria</taxon>
        <taxon>Edwardsiidae</taxon>
        <taxon>Nematostella</taxon>
    </lineage>
</organism>
<dbReference type="STRING" id="45351.A7S6U1"/>
<feature type="non-terminal residue" evidence="5">
    <location>
        <position position="1"/>
    </location>
</feature>
<accession>A7S6U1</accession>
<reference evidence="5 6" key="1">
    <citation type="journal article" date="2007" name="Science">
        <title>Sea anemone genome reveals ancestral eumetazoan gene repertoire and genomic organization.</title>
        <authorList>
            <person name="Putnam N.H."/>
            <person name="Srivastava M."/>
            <person name="Hellsten U."/>
            <person name="Dirks B."/>
            <person name="Chapman J."/>
            <person name="Salamov A."/>
            <person name="Terry A."/>
            <person name="Shapiro H."/>
            <person name="Lindquist E."/>
            <person name="Kapitonov V.V."/>
            <person name="Jurka J."/>
            <person name="Genikhovich G."/>
            <person name="Grigoriev I.V."/>
            <person name="Lucas S.M."/>
            <person name="Steele R.E."/>
            <person name="Finnerty J.R."/>
            <person name="Technau U."/>
            <person name="Martindale M.Q."/>
            <person name="Rokhsar D.S."/>
        </authorList>
    </citation>
    <scope>NUCLEOTIDE SEQUENCE [LARGE SCALE GENOMIC DNA]</scope>
    <source>
        <strain evidence="6">CH2 X CH6</strain>
    </source>
</reference>
<dbReference type="Gene3D" id="3.30.470.20">
    <property type="entry name" value="ATP-grasp fold, B domain"/>
    <property type="match status" value="1"/>
</dbReference>
<keyword evidence="2" id="KW-0547">Nucleotide-binding</keyword>
<feature type="transmembrane region" description="Helical" evidence="4">
    <location>
        <begin position="35"/>
        <end position="54"/>
    </location>
</feature>
<keyword evidence="6" id="KW-1185">Reference proteome</keyword>
<dbReference type="PhylomeDB" id="A7S6U1"/>
<evidence type="ECO:0000256" key="3">
    <source>
        <dbReference type="ARBA" id="ARBA00022840"/>
    </source>
</evidence>
<keyword evidence="3" id="KW-0067">ATP-binding</keyword>
<evidence type="ECO:0000256" key="4">
    <source>
        <dbReference type="SAM" id="Phobius"/>
    </source>
</evidence>
<evidence type="ECO:0000256" key="2">
    <source>
        <dbReference type="ARBA" id="ARBA00022741"/>
    </source>
</evidence>
<dbReference type="EMBL" id="DS469589">
    <property type="protein sequence ID" value="EDO40614.1"/>
    <property type="molecule type" value="Genomic_DNA"/>
</dbReference>
<evidence type="ECO:0000313" key="5">
    <source>
        <dbReference type="EMBL" id="EDO40614.1"/>
    </source>
</evidence>
<dbReference type="Proteomes" id="UP000001593">
    <property type="component" value="Unassembled WGS sequence"/>
</dbReference>
<dbReference type="PANTHER" id="PTHR12241">
    <property type="entry name" value="TUBULIN POLYGLUTAMYLASE"/>
    <property type="match status" value="1"/>
</dbReference>
<keyword evidence="4" id="KW-0472">Membrane</keyword>
<evidence type="ECO:0000313" key="6">
    <source>
        <dbReference type="Proteomes" id="UP000001593"/>
    </source>
</evidence>
<keyword evidence="4" id="KW-0812">Transmembrane</keyword>
<keyword evidence="1" id="KW-0436">Ligase</keyword>